<dbReference type="SMART" id="SM00359">
    <property type="entry name" value="PUA"/>
    <property type="match status" value="1"/>
</dbReference>
<evidence type="ECO:0000256" key="1">
    <source>
        <dbReference type="SAM" id="MobiDB-lite"/>
    </source>
</evidence>
<dbReference type="PANTHER" id="PTHR43196:SF2">
    <property type="entry name" value="PHOSPHOADENOSINE PHOSPHOSULFATE REDUCTASE"/>
    <property type="match status" value="1"/>
</dbReference>
<dbReference type="Gene3D" id="2.30.130.10">
    <property type="entry name" value="PUA domain"/>
    <property type="match status" value="1"/>
</dbReference>
<evidence type="ECO:0000259" key="2">
    <source>
        <dbReference type="SMART" id="SM00359"/>
    </source>
</evidence>
<proteinExistence type="predicted"/>
<feature type="region of interest" description="Disordered" evidence="1">
    <location>
        <begin position="213"/>
        <end position="245"/>
    </location>
</feature>
<dbReference type="InterPro" id="IPR004521">
    <property type="entry name" value="Uncharacterised_CHP00451"/>
</dbReference>
<dbReference type="InterPro" id="IPR002500">
    <property type="entry name" value="PAPS_reduct_dom"/>
</dbReference>
<keyword evidence="4" id="KW-1185">Reference proteome</keyword>
<dbReference type="NCBIfam" id="TIGR00451">
    <property type="entry name" value="unchar_dom_2"/>
    <property type="match status" value="1"/>
</dbReference>
<evidence type="ECO:0000313" key="3">
    <source>
        <dbReference type="EMBL" id="MDV0444815.1"/>
    </source>
</evidence>
<gene>
    <name evidence="3" type="primary">cysH_1</name>
    <name evidence="3" type="ORF">MmiAt1_03580</name>
</gene>
<dbReference type="Gene3D" id="3.40.50.620">
    <property type="entry name" value="HUPs"/>
    <property type="match status" value="1"/>
</dbReference>
<dbReference type="InterPro" id="IPR015947">
    <property type="entry name" value="PUA-like_sf"/>
</dbReference>
<dbReference type="InterPro" id="IPR002478">
    <property type="entry name" value="PUA"/>
</dbReference>
<dbReference type="EC" id="1.8.4.8" evidence="3"/>
<dbReference type="Pfam" id="PF01507">
    <property type="entry name" value="PAPS_reduct"/>
    <property type="match status" value="1"/>
</dbReference>
<comment type="caution">
    <text evidence="3">The sequence shown here is derived from an EMBL/GenBank/DDBJ whole genome shotgun (WGS) entry which is preliminary data.</text>
</comment>
<feature type="domain" description="PUA" evidence="2">
    <location>
        <begin position="137"/>
        <end position="211"/>
    </location>
</feature>
<dbReference type="InterPro" id="IPR050128">
    <property type="entry name" value="Sulfate_adenylyltrnsfr_sub2"/>
</dbReference>
<feature type="compositionally biased region" description="Basic and acidic residues" evidence="1">
    <location>
        <begin position="213"/>
        <end position="235"/>
    </location>
</feature>
<dbReference type="PROSITE" id="PS50890">
    <property type="entry name" value="PUA"/>
    <property type="match status" value="1"/>
</dbReference>
<sequence>MVKPVFLGKLVLHWCPACNVPVLDKKCACGCKTNFVTVTPPADIRPAFPYDIQRINEVSVRQFGKKMIGDGEIAVYNKAPYDDRMEEIICGGEVIGTIRFEIDKPGWVLLPRLTGARRIFNKDSKTEDPDAEKNLKNWIMVHEKAIPFVADGSSVLVPGILRTAPGFEKEDEVVVVTPDFEIIAAGRAKMSSDEIENSERGKAVKIRWNMKDETEKETEKGEAEKIEAEKENTEKKKAKSGIEANSAASILPPDKEIPEGTPVREIWQKTVDANRHVIDKFEADSIRFMQNAANNMSRKLTCSYSGGKDSLVTLQLTEKAFGKDSGNEREYEIIFADTGLEFQETIDNVKEVVEIYGKPFKETSAGNAFWEEYQTNGPPSVDNRWCTQSCKLQPITNVIEMNYADDGGCMTFIGQRQYESKARAKSQRIWKSPSVRGQIGAAPIQEWTAMHVWLYIFDQNLHYNPLYEKGLDRIGCWLCPAASLADFENLKTTHPEAMEMWEGKLIEAGREKGIENPENWVKFGLWRYDRLPPLMQKLAAEKGVKYKK</sequence>
<dbReference type="GO" id="GO:0004604">
    <property type="term" value="F:phosphoadenylyl-sulfate reductase (thioredoxin) activity"/>
    <property type="evidence" value="ECO:0007669"/>
    <property type="project" value="UniProtKB-EC"/>
</dbReference>
<dbReference type="InterPro" id="IPR036974">
    <property type="entry name" value="PUA_sf"/>
</dbReference>
<dbReference type="SUPFAM" id="SSF88697">
    <property type="entry name" value="PUA domain-like"/>
    <property type="match status" value="1"/>
</dbReference>
<reference evidence="3 4" key="1">
    <citation type="submission" date="2023-06" db="EMBL/GenBank/DDBJ databases">
        <title>Genome sequence of Methanimicrococcus sp. At1.</title>
        <authorList>
            <person name="Protasov E."/>
            <person name="Platt K."/>
            <person name="Poehlein A."/>
            <person name="Daniel R."/>
            <person name="Brune A."/>
        </authorList>
    </citation>
    <scope>NUCLEOTIDE SEQUENCE [LARGE SCALE GENOMIC DNA]</scope>
    <source>
        <strain evidence="3 4">At1</strain>
    </source>
</reference>
<evidence type="ECO:0000313" key="4">
    <source>
        <dbReference type="Proteomes" id="UP001272052"/>
    </source>
</evidence>
<dbReference type="InterPro" id="IPR014729">
    <property type="entry name" value="Rossmann-like_a/b/a_fold"/>
</dbReference>
<organism evidence="3 4">
    <name type="scientific">Methanimicrococcus hacksteinii</name>
    <dbReference type="NCBI Taxonomy" id="3028293"/>
    <lineage>
        <taxon>Archaea</taxon>
        <taxon>Methanobacteriati</taxon>
        <taxon>Methanobacteriota</taxon>
        <taxon>Stenosarchaea group</taxon>
        <taxon>Methanomicrobia</taxon>
        <taxon>Methanosarcinales</taxon>
        <taxon>Methanosarcinaceae</taxon>
        <taxon>Methanimicrococcus</taxon>
    </lineage>
</organism>
<dbReference type="PANTHER" id="PTHR43196">
    <property type="entry name" value="SULFATE ADENYLYLTRANSFERASE SUBUNIT 2"/>
    <property type="match status" value="1"/>
</dbReference>
<name>A0ABU3VN94_9EURY</name>
<accession>A0ABU3VN94</accession>
<dbReference type="EMBL" id="JAWDKC010000008">
    <property type="protein sequence ID" value="MDV0444815.1"/>
    <property type="molecule type" value="Genomic_DNA"/>
</dbReference>
<keyword evidence="3" id="KW-0560">Oxidoreductase</keyword>
<dbReference type="Pfam" id="PF01472">
    <property type="entry name" value="PUA"/>
    <property type="match status" value="1"/>
</dbReference>
<dbReference type="CDD" id="cd23947">
    <property type="entry name" value="PAPS_reductase-like_YbdN"/>
    <property type="match status" value="1"/>
</dbReference>
<protein>
    <submittedName>
        <fullName evidence="3">Phosphoadenosine phosphosulfate reductase</fullName>
        <ecNumber evidence="3">1.8.4.8</ecNumber>
    </submittedName>
</protein>
<dbReference type="CDD" id="cd21149">
    <property type="entry name" value="PUA_archaeosine_TGT"/>
    <property type="match status" value="1"/>
</dbReference>
<dbReference type="Proteomes" id="UP001272052">
    <property type="component" value="Unassembled WGS sequence"/>
</dbReference>
<dbReference type="SUPFAM" id="SSF52402">
    <property type="entry name" value="Adenine nucleotide alpha hydrolases-like"/>
    <property type="match status" value="1"/>
</dbReference>